<feature type="domain" description="Tf2-1-like SH3-like" evidence="2">
    <location>
        <begin position="81"/>
        <end position="125"/>
    </location>
</feature>
<evidence type="ECO:0000313" key="3">
    <source>
        <dbReference type="EMBL" id="GCB64494.1"/>
    </source>
</evidence>
<evidence type="ECO:0000313" key="4">
    <source>
        <dbReference type="Proteomes" id="UP000288216"/>
    </source>
</evidence>
<dbReference type="AlphaFoldDB" id="A0A401NUH5"/>
<proteinExistence type="predicted"/>
<reference evidence="3 4" key="1">
    <citation type="journal article" date="2018" name="Nat. Ecol. Evol.">
        <title>Shark genomes provide insights into elasmobranch evolution and the origin of vertebrates.</title>
        <authorList>
            <person name="Hara Y"/>
            <person name="Yamaguchi K"/>
            <person name="Onimaru K"/>
            <person name="Kadota M"/>
            <person name="Koyanagi M"/>
            <person name="Keeley SD"/>
            <person name="Tatsumi K"/>
            <person name="Tanaka K"/>
            <person name="Motone F"/>
            <person name="Kageyama Y"/>
            <person name="Nozu R"/>
            <person name="Adachi N"/>
            <person name="Nishimura O"/>
            <person name="Nakagawa R"/>
            <person name="Tanegashima C"/>
            <person name="Kiyatake I"/>
            <person name="Matsumoto R"/>
            <person name="Murakumo K"/>
            <person name="Nishida K"/>
            <person name="Terakita A"/>
            <person name="Kuratani S"/>
            <person name="Sato K"/>
            <person name="Hyodo S Kuraku.S."/>
        </authorList>
    </citation>
    <scope>NUCLEOTIDE SEQUENCE [LARGE SCALE GENOMIC DNA]</scope>
</reference>
<dbReference type="OrthoDB" id="1939135at2759"/>
<evidence type="ECO:0000259" key="2">
    <source>
        <dbReference type="Pfam" id="PF24626"/>
    </source>
</evidence>
<dbReference type="Pfam" id="PF24626">
    <property type="entry name" value="SH3_Tf2-1"/>
    <property type="match status" value="1"/>
</dbReference>
<feature type="compositionally biased region" description="Low complexity" evidence="1">
    <location>
        <begin position="173"/>
        <end position="191"/>
    </location>
</feature>
<dbReference type="Proteomes" id="UP000288216">
    <property type="component" value="Unassembled WGS sequence"/>
</dbReference>
<evidence type="ECO:0000256" key="1">
    <source>
        <dbReference type="SAM" id="MobiDB-lite"/>
    </source>
</evidence>
<accession>A0A401NUH5</accession>
<comment type="caution">
    <text evidence="3">The sequence shown here is derived from an EMBL/GenBank/DDBJ whole genome shotgun (WGS) entry which is preliminary data.</text>
</comment>
<feature type="region of interest" description="Disordered" evidence="1">
    <location>
        <begin position="149"/>
        <end position="224"/>
    </location>
</feature>
<sequence>MTRRPMKGTEYLLGLDLASPTVTALTHEKAVQQILENVKAAQLAAAVRLGTHKKQSKVCFDKTVHATEFVVGQQVMLSLYNPSSFLSPKFAGPYTISDKVSPSVYKITYPNGNSAWFHINQLKAYGSQNNHAHHISLAAAGEHALPSNDIFLPSPTCPDTTPPPEAQLRLSLSPTDSDSDSPSTPPYDYTPAPGPTPSDSEHDSSDPFEIMYIKAPVPDPPSDD</sequence>
<keyword evidence="4" id="KW-1185">Reference proteome</keyword>
<dbReference type="EMBL" id="BFAA01001374">
    <property type="protein sequence ID" value="GCB64494.1"/>
    <property type="molecule type" value="Genomic_DNA"/>
</dbReference>
<protein>
    <recommendedName>
        <fullName evidence="2">Tf2-1-like SH3-like domain-containing protein</fullName>
    </recommendedName>
</protein>
<name>A0A401NUH5_SCYTO</name>
<gene>
    <name evidence="3" type="ORF">scyTo_0004616</name>
</gene>
<dbReference type="InterPro" id="IPR056924">
    <property type="entry name" value="SH3_Tf2-1"/>
</dbReference>
<dbReference type="Gene3D" id="2.30.30.850">
    <property type="match status" value="1"/>
</dbReference>
<organism evidence="3 4">
    <name type="scientific">Scyliorhinus torazame</name>
    <name type="common">Cloudy catshark</name>
    <name type="synonym">Catulus torazame</name>
    <dbReference type="NCBI Taxonomy" id="75743"/>
    <lineage>
        <taxon>Eukaryota</taxon>
        <taxon>Metazoa</taxon>
        <taxon>Chordata</taxon>
        <taxon>Craniata</taxon>
        <taxon>Vertebrata</taxon>
        <taxon>Chondrichthyes</taxon>
        <taxon>Elasmobranchii</taxon>
        <taxon>Galeomorphii</taxon>
        <taxon>Galeoidea</taxon>
        <taxon>Carcharhiniformes</taxon>
        <taxon>Scyliorhinidae</taxon>
        <taxon>Scyliorhinus</taxon>
    </lineage>
</organism>